<keyword evidence="3" id="KW-0813">Transport</keyword>
<reference evidence="9" key="1">
    <citation type="submission" date="2021-06" db="EMBL/GenBank/DDBJ databases">
        <authorList>
            <person name="Hodson N. C."/>
            <person name="Mongue J. A."/>
            <person name="Jaron S. K."/>
        </authorList>
    </citation>
    <scope>NUCLEOTIDE SEQUENCE</scope>
</reference>
<comment type="subcellular location">
    <subcellularLocation>
        <location evidence="1">Membrane</location>
        <topology evidence="1">Multi-pass membrane protein</topology>
    </subcellularLocation>
</comment>
<evidence type="ECO:0000256" key="7">
    <source>
        <dbReference type="SAM" id="Phobius"/>
    </source>
</evidence>
<dbReference type="InterPro" id="IPR050352">
    <property type="entry name" value="ABCG_transporters"/>
</dbReference>
<evidence type="ECO:0000256" key="2">
    <source>
        <dbReference type="ARBA" id="ARBA00005814"/>
    </source>
</evidence>
<evidence type="ECO:0000259" key="8">
    <source>
        <dbReference type="PROSITE" id="PS50893"/>
    </source>
</evidence>
<name>A0A8J2JB62_9HEXA</name>
<proteinExistence type="inferred from homology"/>
<dbReference type="InterPro" id="IPR003439">
    <property type="entry name" value="ABC_transporter-like_ATP-bd"/>
</dbReference>
<comment type="caution">
    <text evidence="9">The sequence shown here is derived from an EMBL/GenBank/DDBJ whole genome shotgun (WGS) entry which is preliminary data.</text>
</comment>
<evidence type="ECO:0000256" key="4">
    <source>
        <dbReference type="ARBA" id="ARBA00022692"/>
    </source>
</evidence>
<dbReference type="Pfam" id="PF00005">
    <property type="entry name" value="ABC_tran"/>
    <property type="match status" value="1"/>
</dbReference>
<dbReference type="PANTHER" id="PTHR48041">
    <property type="entry name" value="ABC TRANSPORTER G FAMILY MEMBER 28"/>
    <property type="match status" value="1"/>
</dbReference>
<protein>
    <recommendedName>
        <fullName evidence="8">ABC transporter domain-containing protein</fullName>
    </recommendedName>
</protein>
<feature type="domain" description="ABC transporter" evidence="8">
    <location>
        <begin position="38"/>
        <end position="280"/>
    </location>
</feature>
<keyword evidence="10" id="KW-1185">Reference proteome</keyword>
<dbReference type="PANTHER" id="PTHR48041:SF139">
    <property type="entry name" value="PROTEIN SCARLET"/>
    <property type="match status" value="1"/>
</dbReference>
<evidence type="ECO:0000256" key="3">
    <source>
        <dbReference type="ARBA" id="ARBA00022448"/>
    </source>
</evidence>
<keyword evidence="6 7" id="KW-0472">Membrane</keyword>
<organism evidence="9 10">
    <name type="scientific">Allacma fusca</name>
    <dbReference type="NCBI Taxonomy" id="39272"/>
    <lineage>
        <taxon>Eukaryota</taxon>
        <taxon>Metazoa</taxon>
        <taxon>Ecdysozoa</taxon>
        <taxon>Arthropoda</taxon>
        <taxon>Hexapoda</taxon>
        <taxon>Collembola</taxon>
        <taxon>Symphypleona</taxon>
        <taxon>Sminthuridae</taxon>
        <taxon>Allacma</taxon>
    </lineage>
</organism>
<feature type="transmembrane region" description="Helical" evidence="7">
    <location>
        <begin position="452"/>
        <end position="476"/>
    </location>
</feature>
<dbReference type="InterPro" id="IPR013525">
    <property type="entry name" value="ABC2_TM"/>
</dbReference>
<feature type="transmembrane region" description="Helical" evidence="7">
    <location>
        <begin position="410"/>
        <end position="431"/>
    </location>
</feature>
<dbReference type="Proteomes" id="UP000708208">
    <property type="component" value="Unassembled WGS sequence"/>
</dbReference>
<evidence type="ECO:0000256" key="6">
    <source>
        <dbReference type="ARBA" id="ARBA00023136"/>
    </source>
</evidence>
<feature type="transmembrane region" description="Helical" evidence="7">
    <location>
        <begin position="372"/>
        <end position="395"/>
    </location>
</feature>
<dbReference type="PROSITE" id="PS50893">
    <property type="entry name" value="ABC_TRANSPORTER_2"/>
    <property type="match status" value="1"/>
</dbReference>
<dbReference type="GO" id="GO:0005886">
    <property type="term" value="C:plasma membrane"/>
    <property type="evidence" value="ECO:0007669"/>
    <property type="project" value="TreeGrafter"/>
</dbReference>
<dbReference type="EMBL" id="CAJVCH010032479">
    <property type="protein sequence ID" value="CAG7711907.1"/>
    <property type="molecule type" value="Genomic_DNA"/>
</dbReference>
<feature type="transmembrane region" description="Helical" evidence="7">
    <location>
        <begin position="488"/>
        <end position="509"/>
    </location>
</feature>
<dbReference type="AlphaFoldDB" id="A0A8J2JB62"/>
<evidence type="ECO:0000313" key="9">
    <source>
        <dbReference type="EMBL" id="CAG7711907.1"/>
    </source>
</evidence>
<evidence type="ECO:0000256" key="5">
    <source>
        <dbReference type="ARBA" id="ARBA00022989"/>
    </source>
</evidence>
<dbReference type="GO" id="GO:0005524">
    <property type="term" value="F:ATP binding"/>
    <property type="evidence" value="ECO:0007669"/>
    <property type="project" value="InterPro"/>
</dbReference>
<dbReference type="Pfam" id="PF01061">
    <property type="entry name" value="ABC2_membrane"/>
    <property type="match status" value="1"/>
</dbReference>
<sequence length="643" mass="73423">MVPGKCEQTRIQNWVNLVLQNVFILQEQDRRRDAGAGLRVKSIWREITDMEPEMEHTLSPISGASKAGELFAVIGGSGVGKSTLLNILSFRHSSRIHVGGDRCLNGVPVEQQVLQDISVFIPVEESRFPQVTIKEHLIFNVMLRTKFTSSTGQKMTLVDDIMREYGLWDYREEPIGNSEIPRLAMKMLSFATEILSNPSIIFCESPLCNLDCIDAFHVVEVMKKIASKGKIVISTFKQPSTEAFMQFDTVCIMTKGLVAFQGGIQEAITFWEEQGYTCPVNYNPCEFFLLTLRINPYEKEECDERNDKIVYQFKRTQLFKDLETLAHRRRWKTVAMSGLEDRLFRHRSRYRAGVCIQIVWLLKRELSVTFRAFFPFFGRLLLTIILAIFFGMMFWDVELDDNGVRSVSCFFFAATVQNLIVSGHCAILAFGRSFPVLMNENNKRMYRTLSCYLVKNLAEIPACTICPVVFVMISYPMIGIGSIFSEEVLLGCVTFTLATYIATSLGMFFTALSGSILGGLTMTHFDIIHLIFYSGLLLNTQTTLPMVGFVHNISIPYQIIDALMLIQFVKSNRSMTIEPSFGTTVHFQNGSNVMDYYSFNKDGKYWQPLFMLFLAMVIGARVVTFIPLVFRLYLHRKFYPDKL</sequence>
<accession>A0A8J2JB62</accession>
<dbReference type="OrthoDB" id="66620at2759"/>
<keyword evidence="5 7" id="KW-1133">Transmembrane helix</keyword>
<dbReference type="GO" id="GO:0016887">
    <property type="term" value="F:ATP hydrolysis activity"/>
    <property type="evidence" value="ECO:0007669"/>
    <property type="project" value="InterPro"/>
</dbReference>
<keyword evidence="4 7" id="KW-0812">Transmembrane</keyword>
<evidence type="ECO:0000256" key="1">
    <source>
        <dbReference type="ARBA" id="ARBA00004141"/>
    </source>
</evidence>
<evidence type="ECO:0000313" key="10">
    <source>
        <dbReference type="Proteomes" id="UP000708208"/>
    </source>
</evidence>
<comment type="similarity">
    <text evidence="2">Belongs to the ABC transporter superfamily. ABCG family. Eye pigment precursor importer (TC 3.A.1.204) subfamily.</text>
</comment>
<dbReference type="GO" id="GO:0140359">
    <property type="term" value="F:ABC-type transporter activity"/>
    <property type="evidence" value="ECO:0007669"/>
    <property type="project" value="InterPro"/>
</dbReference>
<gene>
    <name evidence="9" type="ORF">AFUS01_LOCUS5121</name>
</gene>
<feature type="transmembrane region" description="Helical" evidence="7">
    <location>
        <begin position="609"/>
        <end position="634"/>
    </location>
</feature>